<dbReference type="Proteomes" id="UP000011688">
    <property type="component" value="Unassembled WGS sequence"/>
</dbReference>
<sequence>MTPDRDLADRLAAADDPELLLAWKLWCERGVILPGYAGEIAELRRLKREWDDADEPLR</sequence>
<organism evidence="1 2">
    <name type="scientific">Natronococcus amylolyticus DSM 10524</name>
    <dbReference type="NCBI Taxonomy" id="1227497"/>
    <lineage>
        <taxon>Archaea</taxon>
        <taxon>Methanobacteriati</taxon>
        <taxon>Methanobacteriota</taxon>
        <taxon>Stenosarchaea group</taxon>
        <taxon>Halobacteria</taxon>
        <taxon>Halobacteriales</taxon>
        <taxon>Natrialbaceae</taxon>
        <taxon>Natronococcus</taxon>
    </lineage>
</organism>
<keyword evidence="2" id="KW-1185">Reference proteome</keyword>
<evidence type="ECO:0000313" key="2">
    <source>
        <dbReference type="Proteomes" id="UP000011688"/>
    </source>
</evidence>
<gene>
    <name evidence="1" type="ORF">C491_17909</name>
</gene>
<reference evidence="1 2" key="1">
    <citation type="journal article" date="2014" name="PLoS Genet.">
        <title>Phylogenetically driven sequencing of extremely halophilic archaea reveals strategies for static and dynamic osmo-response.</title>
        <authorList>
            <person name="Becker E.A."/>
            <person name="Seitzer P.M."/>
            <person name="Tritt A."/>
            <person name="Larsen D."/>
            <person name="Krusor M."/>
            <person name="Yao A.I."/>
            <person name="Wu D."/>
            <person name="Madern D."/>
            <person name="Eisen J.A."/>
            <person name="Darling A.E."/>
            <person name="Facciotti M.T."/>
        </authorList>
    </citation>
    <scope>NUCLEOTIDE SEQUENCE [LARGE SCALE GENOMIC DNA]</scope>
    <source>
        <strain evidence="1 2">DSM 10524</strain>
    </source>
</reference>
<name>L9WZK5_9EURY</name>
<comment type="caution">
    <text evidence="1">The sequence shown here is derived from an EMBL/GenBank/DDBJ whole genome shotgun (WGS) entry which is preliminary data.</text>
</comment>
<dbReference type="OrthoDB" id="204140at2157"/>
<evidence type="ECO:0000313" key="1">
    <source>
        <dbReference type="EMBL" id="ELY54827.1"/>
    </source>
</evidence>
<protein>
    <submittedName>
        <fullName evidence="1">Uncharacterized protein</fullName>
    </submittedName>
</protein>
<dbReference type="AlphaFoldDB" id="L9WZK5"/>
<dbReference type="RefSeq" id="WP_005558688.1">
    <property type="nucleotide sequence ID" value="NZ_AOIB01000034.1"/>
</dbReference>
<proteinExistence type="predicted"/>
<dbReference type="EMBL" id="AOIB01000034">
    <property type="protein sequence ID" value="ELY54827.1"/>
    <property type="molecule type" value="Genomic_DNA"/>
</dbReference>
<accession>L9WZK5</accession>